<dbReference type="InterPro" id="IPR035940">
    <property type="entry name" value="CAP_sf"/>
</dbReference>
<dbReference type="InterPro" id="IPR014044">
    <property type="entry name" value="CAP_dom"/>
</dbReference>
<feature type="domain" description="SCP" evidence="2">
    <location>
        <begin position="77"/>
        <end position="198"/>
    </location>
</feature>
<evidence type="ECO:0000313" key="3">
    <source>
        <dbReference type="EMBL" id="MFD1539263.1"/>
    </source>
</evidence>
<feature type="signal peptide" evidence="1">
    <location>
        <begin position="1"/>
        <end position="30"/>
    </location>
</feature>
<dbReference type="EMBL" id="JBHUCM010000016">
    <property type="protein sequence ID" value="MFD1539263.1"/>
    <property type="molecule type" value="Genomic_DNA"/>
</dbReference>
<dbReference type="RefSeq" id="WP_378621765.1">
    <property type="nucleotide sequence ID" value="NZ_JBHUCM010000016.1"/>
</dbReference>
<evidence type="ECO:0000313" key="4">
    <source>
        <dbReference type="Proteomes" id="UP001597097"/>
    </source>
</evidence>
<dbReference type="Proteomes" id="UP001597097">
    <property type="component" value="Unassembled WGS sequence"/>
</dbReference>
<comment type="caution">
    <text evidence="3">The sequence shown here is derived from an EMBL/GenBank/DDBJ whole genome shotgun (WGS) entry which is preliminary data.</text>
</comment>
<keyword evidence="1" id="KW-0732">Signal</keyword>
<feature type="chain" id="PRO_5046715276" evidence="1">
    <location>
        <begin position="31"/>
        <end position="215"/>
    </location>
</feature>
<name>A0ABW4GAE5_9ACTN</name>
<accession>A0ABW4GAE5</accession>
<dbReference type="Gene3D" id="3.40.33.10">
    <property type="entry name" value="CAP"/>
    <property type="match status" value="1"/>
</dbReference>
<gene>
    <name evidence="3" type="ORF">ACFSJ0_19555</name>
</gene>
<organism evidence="3 4">
    <name type="scientific">Nonomuraea guangzhouensis</name>
    <dbReference type="NCBI Taxonomy" id="1291555"/>
    <lineage>
        <taxon>Bacteria</taxon>
        <taxon>Bacillati</taxon>
        <taxon>Actinomycetota</taxon>
        <taxon>Actinomycetes</taxon>
        <taxon>Streptosporangiales</taxon>
        <taxon>Streptosporangiaceae</taxon>
        <taxon>Nonomuraea</taxon>
    </lineage>
</organism>
<evidence type="ECO:0000259" key="2">
    <source>
        <dbReference type="Pfam" id="PF00188"/>
    </source>
</evidence>
<proteinExistence type="predicted"/>
<dbReference type="Pfam" id="PF00188">
    <property type="entry name" value="CAP"/>
    <property type="match status" value="1"/>
</dbReference>
<protein>
    <submittedName>
        <fullName evidence="3">CAP domain-containing protein</fullName>
    </submittedName>
</protein>
<evidence type="ECO:0000256" key="1">
    <source>
        <dbReference type="SAM" id="SignalP"/>
    </source>
</evidence>
<dbReference type="SUPFAM" id="SSF55797">
    <property type="entry name" value="PR-1-like"/>
    <property type="match status" value="1"/>
</dbReference>
<dbReference type="PROSITE" id="PS51257">
    <property type="entry name" value="PROKAR_LIPOPROTEIN"/>
    <property type="match status" value="1"/>
</dbReference>
<dbReference type="CDD" id="cd05379">
    <property type="entry name" value="CAP_bacterial"/>
    <property type="match status" value="1"/>
</dbReference>
<keyword evidence="4" id="KW-1185">Reference proteome</keyword>
<sequence>MGMQRLAAAAAASSLLALGLLVTAPAPASAAAACSGADDTVRTPQWYRQQYPDWNDSRIKAAVALNEGFASGSIRCLVNAERAKAGLAPVEDSLRLFNAADGHVKAAIQQKWWVDGANWHVNPVTGSTVGSRIRAAGYCPSGTWQALENVYAGWGTSYATPRAAVRWWMGSASHRQNILNPQMKQTGISVRNGSARPGVTSNVTLVTTEVFGFCR</sequence>
<dbReference type="PANTHER" id="PTHR31157">
    <property type="entry name" value="SCP DOMAIN-CONTAINING PROTEIN"/>
    <property type="match status" value="1"/>
</dbReference>
<reference evidence="4" key="1">
    <citation type="journal article" date="2019" name="Int. J. Syst. Evol. Microbiol.">
        <title>The Global Catalogue of Microorganisms (GCM) 10K type strain sequencing project: providing services to taxonomists for standard genome sequencing and annotation.</title>
        <authorList>
            <consortium name="The Broad Institute Genomics Platform"/>
            <consortium name="The Broad Institute Genome Sequencing Center for Infectious Disease"/>
            <person name="Wu L."/>
            <person name="Ma J."/>
        </authorList>
    </citation>
    <scope>NUCLEOTIDE SEQUENCE [LARGE SCALE GENOMIC DNA]</scope>
    <source>
        <strain evidence="4">CGMCC 1.15399</strain>
    </source>
</reference>
<dbReference type="PANTHER" id="PTHR31157:SF1">
    <property type="entry name" value="SCP DOMAIN-CONTAINING PROTEIN"/>
    <property type="match status" value="1"/>
</dbReference>